<dbReference type="SUPFAM" id="SSF64263">
    <property type="entry name" value="Prokaryotic ribosomal protein L17"/>
    <property type="match status" value="1"/>
</dbReference>
<evidence type="ECO:0000256" key="4">
    <source>
        <dbReference type="HAMAP-Rule" id="MF_01368"/>
    </source>
</evidence>
<evidence type="ECO:0000256" key="6">
    <source>
        <dbReference type="SAM" id="MobiDB-lite"/>
    </source>
</evidence>
<keyword evidence="8" id="KW-1185">Reference proteome</keyword>
<dbReference type="EMBL" id="CP048877">
    <property type="protein sequence ID" value="QIJ71310.1"/>
    <property type="molecule type" value="Genomic_DNA"/>
</dbReference>
<evidence type="ECO:0000313" key="8">
    <source>
        <dbReference type="Proteomes" id="UP000502179"/>
    </source>
</evidence>
<evidence type="ECO:0000256" key="2">
    <source>
        <dbReference type="ARBA" id="ARBA00022980"/>
    </source>
</evidence>
<evidence type="ECO:0000256" key="1">
    <source>
        <dbReference type="ARBA" id="ARBA00008777"/>
    </source>
</evidence>
<feature type="region of interest" description="Disordered" evidence="6">
    <location>
        <begin position="122"/>
        <end position="211"/>
    </location>
</feature>
<organism evidence="7 8">
    <name type="scientific">Thermosulfuriphilus ammonigenes</name>
    <dbReference type="NCBI Taxonomy" id="1936021"/>
    <lineage>
        <taxon>Bacteria</taxon>
        <taxon>Pseudomonadati</taxon>
        <taxon>Thermodesulfobacteriota</taxon>
        <taxon>Thermodesulfobacteria</taxon>
        <taxon>Thermodesulfobacteriales</taxon>
        <taxon>Thermodesulfobacteriaceae</taxon>
        <taxon>Thermosulfuriphilus</taxon>
    </lineage>
</organism>
<feature type="compositionally biased region" description="Basic and acidic residues" evidence="6">
    <location>
        <begin position="150"/>
        <end position="170"/>
    </location>
</feature>
<name>A0A6G7PUL3_9BACT</name>
<evidence type="ECO:0000313" key="7">
    <source>
        <dbReference type="EMBL" id="QIJ71310.1"/>
    </source>
</evidence>
<dbReference type="Gene3D" id="3.90.1030.10">
    <property type="entry name" value="Ribosomal protein L17"/>
    <property type="match status" value="1"/>
</dbReference>
<accession>A0A6G7PUL3</accession>
<dbReference type="PANTHER" id="PTHR14413:SF16">
    <property type="entry name" value="LARGE RIBOSOMAL SUBUNIT PROTEIN BL17M"/>
    <property type="match status" value="1"/>
</dbReference>
<dbReference type="PANTHER" id="PTHR14413">
    <property type="entry name" value="RIBOSOMAL PROTEIN L17"/>
    <property type="match status" value="1"/>
</dbReference>
<gene>
    <name evidence="4 7" type="primary">rplQ</name>
    <name evidence="7" type="ORF">G4V39_03000</name>
</gene>
<dbReference type="Pfam" id="PF01196">
    <property type="entry name" value="Ribosomal_L17"/>
    <property type="match status" value="1"/>
</dbReference>
<keyword evidence="3 4" id="KW-0687">Ribonucleoprotein</keyword>
<dbReference type="AlphaFoldDB" id="A0A6G7PUL3"/>
<dbReference type="KEGG" id="tav:G4V39_03000"/>
<dbReference type="FunFam" id="3.90.1030.10:FF:000001">
    <property type="entry name" value="50S ribosomal protein L17"/>
    <property type="match status" value="1"/>
</dbReference>
<keyword evidence="2 4" id="KW-0689">Ribosomal protein</keyword>
<dbReference type="GO" id="GO:0022625">
    <property type="term" value="C:cytosolic large ribosomal subunit"/>
    <property type="evidence" value="ECO:0007669"/>
    <property type="project" value="TreeGrafter"/>
</dbReference>
<dbReference type="NCBIfam" id="TIGR00059">
    <property type="entry name" value="L17"/>
    <property type="match status" value="1"/>
</dbReference>
<dbReference type="GO" id="GO:0003735">
    <property type="term" value="F:structural constituent of ribosome"/>
    <property type="evidence" value="ECO:0007669"/>
    <property type="project" value="InterPro"/>
</dbReference>
<dbReference type="HAMAP" id="MF_01368">
    <property type="entry name" value="Ribosomal_bL17"/>
    <property type="match status" value="1"/>
</dbReference>
<dbReference type="InterPro" id="IPR000456">
    <property type="entry name" value="Ribosomal_bL17"/>
</dbReference>
<dbReference type="GO" id="GO:0006412">
    <property type="term" value="P:translation"/>
    <property type="evidence" value="ECO:0007669"/>
    <property type="project" value="UniProtKB-UniRule"/>
</dbReference>
<reference evidence="7 8" key="1">
    <citation type="submission" date="2020-02" db="EMBL/GenBank/DDBJ databases">
        <title>Genome analysis of Thermosulfuriphilus ammonigenes ST65T, an anaerobic thermophilic chemolithoautotrophic bacterium isolated from a deep-sea hydrothermal vent.</title>
        <authorList>
            <person name="Slobodkina G."/>
            <person name="Allioux M."/>
            <person name="Merkel A."/>
            <person name="Alain K."/>
            <person name="Jebbar M."/>
            <person name="Slobodkin A."/>
        </authorList>
    </citation>
    <scope>NUCLEOTIDE SEQUENCE [LARGE SCALE GENOMIC DNA]</scope>
    <source>
        <strain evidence="7 8">ST65</strain>
    </source>
</reference>
<evidence type="ECO:0000256" key="5">
    <source>
        <dbReference type="RuleBase" id="RU000660"/>
    </source>
</evidence>
<sequence>MRHRKVSRRLGRTSSHRQAMLRNMVTSLFAHERIITTEAKAKELRRLADKMVSLAKKGTLHARRQALAVIRDKEVVKRLFSEIRERYVDRNGGYTRIIKYGFRRGDGAPLVVIELVTESLARKRRTRPKSEATVAPKVTEASQASISKGSSEEEKSEVKSQANEEAKEQESLQNEEVEVQAETVSEGAEAEEAEEKVEVQATSESSEKKEP</sequence>
<dbReference type="Proteomes" id="UP000502179">
    <property type="component" value="Chromosome"/>
</dbReference>
<dbReference type="InterPro" id="IPR036373">
    <property type="entry name" value="Ribosomal_bL17_sf"/>
</dbReference>
<evidence type="ECO:0000256" key="3">
    <source>
        <dbReference type="ARBA" id="ARBA00023274"/>
    </source>
</evidence>
<protein>
    <recommendedName>
        <fullName evidence="4">Large ribosomal subunit protein bL17</fullName>
    </recommendedName>
</protein>
<comment type="subunit">
    <text evidence="4">Part of the 50S ribosomal subunit. Contacts protein L32.</text>
</comment>
<proteinExistence type="inferred from homology"/>
<comment type="similarity">
    <text evidence="1 4 5">Belongs to the bacterial ribosomal protein bL17 family.</text>
</comment>